<evidence type="ECO:0000256" key="2">
    <source>
        <dbReference type="SAM" id="MobiDB-lite"/>
    </source>
</evidence>
<dbReference type="AlphaFoldDB" id="A0A6B1IFF2"/>
<evidence type="ECO:0000256" key="1">
    <source>
        <dbReference type="SAM" id="Coils"/>
    </source>
</evidence>
<evidence type="ECO:0000313" key="4">
    <source>
        <dbReference type="Proteomes" id="UP000460194"/>
    </source>
</evidence>
<feature type="coiled-coil region" evidence="1">
    <location>
        <begin position="409"/>
        <end position="448"/>
    </location>
</feature>
<name>A0A6B1IFF2_9EURY</name>
<feature type="compositionally biased region" description="Basic and acidic residues" evidence="2">
    <location>
        <begin position="611"/>
        <end position="621"/>
    </location>
</feature>
<dbReference type="SUPFAM" id="SSF55874">
    <property type="entry name" value="ATPase domain of HSP90 chaperone/DNA topoisomerase II/histidine kinase"/>
    <property type="match status" value="1"/>
</dbReference>
<sequence>MSGAALSPEEISRELIKNRHTEQEVASLIHDIEGHPDVDWVPLGREPNNYSIVENQQADAMAAFTELVVNSIDAIILRSFFSEFGDDYTGEEFSSLDEAAEELVEQDRDDIEVIAAGEQNGPYSLTLYDNGCGQPRGRFEHTFLNVLTPGELKQEFDFLQGKYGMGSTGVLPFCGEKGYKMIASAGFNSPNEWSWSIIRKNREKTRYEYLVVDGQPPQFDGEILDRDRGTFVKCFEYQNEFKSTITKRFRHRLERYVTESPVEIQLTDTRYDGWGDANTKGLLPSIDDRRKLLEGVDRIEHTFENDVLGTKDIEIYLFKDEDQLEEIGLSKGVKEAFVTGTKQTEQAILFTYNGQTHGDQGQTFIQRRCNLRRISNDTLVVIDFTDINDADVVDLFKPSRDRLQNKRPSKVLKSELEEIISENEMLRDEEERRKSKDIKEDSEELEEDILDDLLERNPSLKGYLKAGDKAPVIDESGDDEVEYDGNFYPSKFNIIKSYRSRGDYQVWDEEGEEMYVKRIPSNKSSLQRFELDAEDDFLSREKETGSVDAEMPSIIKSKRLKDGILSLRIDPPDAFSSGDNLTMKLDVNPADTPTGSLSQTFKVEITDPVEKTKRTTPKDDNSGSAGFELPDATWVPEEEWDRHEFNEHSIVRLEPSPDGEMTLFINEDAAPLVNFRKRNSLKKSGKEYVRKTYKLGVILYSVGQYMEIEREYGEDPRWEEIDPAQVVQTSMKGIAESLLDQTITDDKLKEITY</sequence>
<protein>
    <submittedName>
        <fullName evidence="3">Uncharacterized protein</fullName>
    </submittedName>
</protein>
<keyword evidence="1" id="KW-0175">Coiled coil</keyword>
<dbReference type="Gene3D" id="3.30.565.10">
    <property type="entry name" value="Histidine kinase-like ATPase, C-terminal domain"/>
    <property type="match status" value="1"/>
</dbReference>
<accession>A0A6B1IFF2</accession>
<dbReference type="Proteomes" id="UP000460194">
    <property type="component" value="Unassembled WGS sequence"/>
</dbReference>
<dbReference type="EMBL" id="WMEO01000039">
    <property type="protein sequence ID" value="MYL17999.1"/>
    <property type="molecule type" value="Genomic_DNA"/>
</dbReference>
<proteinExistence type="predicted"/>
<comment type="caution">
    <text evidence="3">The sequence shown here is derived from an EMBL/GenBank/DDBJ whole genome shotgun (WGS) entry which is preliminary data.</text>
</comment>
<dbReference type="RefSeq" id="WP_159369580.1">
    <property type="nucleotide sequence ID" value="NZ_WMEO01000039.1"/>
</dbReference>
<dbReference type="InterPro" id="IPR036890">
    <property type="entry name" value="HATPase_C_sf"/>
</dbReference>
<gene>
    <name evidence="3" type="ORF">GLW36_15270</name>
</gene>
<reference evidence="3 4" key="1">
    <citation type="submission" date="2019-11" db="EMBL/GenBank/DDBJ databases">
        <title>Genome sequences of 17 halophilic strains isolated from different environments.</title>
        <authorList>
            <person name="Furrow R.E."/>
        </authorList>
    </citation>
    <scope>NUCLEOTIDE SEQUENCE [LARGE SCALE GENOMIC DNA]</scope>
    <source>
        <strain evidence="3 4">22517_05_Cabo</strain>
    </source>
</reference>
<organism evidence="3 4">
    <name type="scientific">Halorubrum distributum</name>
    <dbReference type="NCBI Taxonomy" id="29283"/>
    <lineage>
        <taxon>Archaea</taxon>
        <taxon>Methanobacteriati</taxon>
        <taxon>Methanobacteriota</taxon>
        <taxon>Stenosarchaea group</taxon>
        <taxon>Halobacteria</taxon>
        <taxon>Halobacteriales</taxon>
        <taxon>Haloferacaceae</taxon>
        <taxon>Halorubrum</taxon>
        <taxon>Halorubrum distributum group</taxon>
    </lineage>
</organism>
<evidence type="ECO:0000313" key="3">
    <source>
        <dbReference type="EMBL" id="MYL17999.1"/>
    </source>
</evidence>
<feature type="region of interest" description="Disordered" evidence="2">
    <location>
        <begin position="611"/>
        <end position="632"/>
    </location>
</feature>